<keyword evidence="2" id="KW-1185">Reference proteome</keyword>
<accession>A0ABT9RVC4</accession>
<comment type="caution">
    <text evidence="1">The sequence shown here is derived from an EMBL/GenBank/DDBJ whole genome shotgun (WGS) entry which is preliminary data.</text>
</comment>
<organism evidence="1 2">
    <name type="scientific">Pseudarthrobacter enclensis</name>
    <dbReference type="NCBI Taxonomy" id="993070"/>
    <lineage>
        <taxon>Bacteria</taxon>
        <taxon>Bacillati</taxon>
        <taxon>Actinomycetota</taxon>
        <taxon>Actinomycetes</taxon>
        <taxon>Micrococcales</taxon>
        <taxon>Micrococcaceae</taxon>
        <taxon>Pseudarthrobacter</taxon>
    </lineage>
</organism>
<evidence type="ECO:0000313" key="1">
    <source>
        <dbReference type="EMBL" id="MDP9888745.1"/>
    </source>
</evidence>
<reference evidence="1 2" key="1">
    <citation type="submission" date="2023-07" db="EMBL/GenBank/DDBJ databases">
        <title>Sorghum-associated microbial communities from plants grown in Nebraska, USA.</title>
        <authorList>
            <person name="Schachtman D."/>
        </authorList>
    </citation>
    <scope>NUCLEOTIDE SEQUENCE [LARGE SCALE GENOMIC DNA]</scope>
    <source>
        <strain evidence="1 2">CC222</strain>
    </source>
</reference>
<gene>
    <name evidence="1" type="ORF">J2X98_002338</name>
</gene>
<protein>
    <recommendedName>
        <fullName evidence="3">MoeA C-terminal domain-containing protein</fullName>
    </recommendedName>
</protein>
<evidence type="ECO:0000313" key="2">
    <source>
        <dbReference type="Proteomes" id="UP001226577"/>
    </source>
</evidence>
<name>A0ABT9RVC4_9MICC</name>
<sequence length="84" mass="9048">MNGHPHGHLELWRRTILPAARGVEGDFGAVAVLRVQPAMQLLGSLAAVKAPTMIAADEMSSTSWQLWPPLPEADEISIIGIRPV</sequence>
<proteinExistence type="predicted"/>
<dbReference type="Proteomes" id="UP001226577">
    <property type="component" value="Unassembled WGS sequence"/>
</dbReference>
<dbReference type="EMBL" id="JAUSRE010000010">
    <property type="protein sequence ID" value="MDP9888745.1"/>
    <property type="molecule type" value="Genomic_DNA"/>
</dbReference>
<evidence type="ECO:0008006" key="3">
    <source>
        <dbReference type="Google" id="ProtNLM"/>
    </source>
</evidence>